<gene>
    <name evidence="1" type="ORF">RPERSI_LOCUS31641</name>
</gene>
<evidence type="ECO:0000313" key="2">
    <source>
        <dbReference type="Proteomes" id="UP000789920"/>
    </source>
</evidence>
<reference evidence="1" key="1">
    <citation type="submission" date="2021-06" db="EMBL/GenBank/DDBJ databases">
        <authorList>
            <person name="Kallberg Y."/>
            <person name="Tangrot J."/>
            <person name="Rosling A."/>
        </authorList>
    </citation>
    <scope>NUCLEOTIDE SEQUENCE</scope>
    <source>
        <strain evidence="1">MA461A</strain>
    </source>
</reference>
<organism evidence="1 2">
    <name type="scientific">Racocetra persica</name>
    <dbReference type="NCBI Taxonomy" id="160502"/>
    <lineage>
        <taxon>Eukaryota</taxon>
        <taxon>Fungi</taxon>
        <taxon>Fungi incertae sedis</taxon>
        <taxon>Mucoromycota</taxon>
        <taxon>Glomeromycotina</taxon>
        <taxon>Glomeromycetes</taxon>
        <taxon>Diversisporales</taxon>
        <taxon>Gigasporaceae</taxon>
        <taxon>Racocetra</taxon>
    </lineage>
</organism>
<proteinExistence type="predicted"/>
<accession>A0ACA9SIK7</accession>
<keyword evidence="2" id="KW-1185">Reference proteome</keyword>
<sequence>NTPPTITKRESGFDYDLIKDMLNIGHIVQLNHINDRKFACQVQI</sequence>
<dbReference type="Proteomes" id="UP000789920">
    <property type="component" value="Unassembled WGS sequence"/>
</dbReference>
<feature type="non-terminal residue" evidence="1">
    <location>
        <position position="44"/>
    </location>
</feature>
<name>A0ACA9SIK7_9GLOM</name>
<comment type="caution">
    <text evidence="1">The sequence shown here is derived from an EMBL/GenBank/DDBJ whole genome shotgun (WGS) entry which is preliminary data.</text>
</comment>
<dbReference type="EMBL" id="CAJVQC010128366">
    <property type="protein sequence ID" value="CAG8840931.1"/>
    <property type="molecule type" value="Genomic_DNA"/>
</dbReference>
<feature type="non-terminal residue" evidence="1">
    <location>
        <position position="1"/>
    </location>
</feature>
<protein>
    <submittedName>
        <fullName evidence="1">28596_t:CDS:1</fullName>
    </submittedName>
</protein>
<evidence type="ECO:0000313" key="1">
    <source>
        <dbReference type="EMBL" id="CAG8840931.1"/>
    </source>
</evidence>